<evidence type="ECO:0000256" key="7">
    <source>
        <dbReference type="ARBA" id="ARBA00022806"/>
    </source>
</evidence>
<dbReference type="GO" id="GO:0004386">
    <property type="term" value="F:helicase activity"/>
    <property type="evidence" value="ECO:0007669"/>
    <property type="project" value="UniProtKB-KW"/>
</dbReference>
<organism evidence="19 20">
    <name type="scientific">Cotesia glomerata</name>
    <name type="common">Lepidopteran parasitic wasp</name>
    <name type="synonym">Apanteles glomeratus</name>
    <dbReference type="NCBI Taxonomy" id="32391"/>
    <lineage>
        <taxon>Eukaryota</taxon>
        <taxon>Metazoa</taxon>
        <taxon>Ecdysozoa</taxon>
        <taxon>Arthropoda</taxon>
        <taxon>Hexapoda</taxon>
        <taxon>Insecta</taxon>
        <taxon>Pterygota</taxon>
        <taxon>Neoptera</taxon>
        <taxon>Endopterygota</taxon>
        <taxon>Hymenoptera</taxon>
        <taxon>Apocrita</taxon>
        <taxon>Ichneumonoidea</taxon>
        <taxon>Braconidae</taxon>
        <taxon>Microgastrinae</taxon>
        <taxon>Cotesia</taxon>
    </lineage>
</organism>
<reference evidence="19 20" key="1">
    <citation type="journal article" date="2021" name="J. Hered.">
        <title>A chromosome-level genome assembly of the parasitoid wasp, Cotesia glomerata (Hymenoptera: Braconidae).</title>
        <authorList>
            <person name="Pinto B.J."/>
            <person name="Weis J.J."/>
            <person name="Gamble T."/>
            <person name="Ode P.J."/>
            <person name="Paul R."/>
            <person name="Zaspel J.M."/>
        </authorList>
    </citation>
    <scope>NUCLEOTIDE SEQUENCE [LARGE SCALE GENOMIC DNA]</scope>
    <source>
        <strain evidence="19">CgM1</strain>
    </source>
</reference>
<keyword evidence="9" id="KW-0805">Transcription regulation</keyword>
<evidence type="ECO:0000256" key="15">
    <source>
        <dbReference type="ARBA" id="ARBA00082628"/>
    </source>
</evidence>
<dbReference type="InterPro" id="IPR001650">
    <property type="entry name" value="Helicase_C-like"/>
</dbReference>
<evidence type="ECO:0000256" key="8">
    <source>
        <dbReference type="ARBA" id="ARBA00022840"/>
    </source>
</evidence>
<evidence type="ECO:0000313" key="20">
    <source>
        <dbReference type="Proteomes" id="UP000826195"/>
    </source>
</evidence>
<dbReference type="InterPro" id="IPR014001">
    <property type="entry name" value="Helicase_ATP-bd"/>
</dbReference>
<sequence length="1052" mass="120326">MSVVEIFMAYRSSRQVLASSDDDSDNDWDKSPKNKKRRFSQVTEITTANEDDDIDDASEEEDEELNNSNRMTPSIEKAIQRSISKLSQENLNLDAEDRKDEKTSLIDHNYCVSKSPVLFEDDDPYHGYPQEETIDREYDPGNLNDECLNNPNGSIKDEGPIDIDVLEDPSDLNHLNGEAIDDSLEESFEVPRLATNHIDKNEVTDGTDCSPKIKNVETTHYKVSEEAASEQAVANDLKILKVMFVRTDEKGTPVDDNGIEDKLEENNNIKWSEGKDNGQAVRKFKLIERRSSDASHKSSETSVISGSPKEAVTHYKILNSQEKIITVQSSCKDCDQEINKDDQIFTGSSQSQNNDSLLSTLVKVEMKSDDSQDENEDESVLADDSFEYRVEEEKEALEVKPKINIKPTSDHSTRDLGKKALQTFKEQQSLTVERLQDLHGSLISRPTETSQEEDPAGLNTNLMPHQQHALAWLLWREQQKPPGGVLADEMGLGKTLTMISLVLKTLPEFQKKKFEDSSHRFRLLKYFGGTLVVCPASLVAQWAQEIRKHCKKKQLTYEIYHGPNRESNIKRLVRNDIIITTYKLLSRETTNRGISNLLFKVHWERVILDEAHIVRNHKSQMCDAVCRLTANKRWAITGTPIHNKQMDLYAILKFLRCSPFDDLRIWKRWVDNKDDAGHQRLTTVMKTLMLRRTKQELMNKGQMEPLTTKVCNTIRVTLDSDERLVYEKVLMYSRTLFAQFLHQRSEKQSMFEMGASYDHRRPTTSPYIAGFNKAQQQLLAQHADIQSHEILVLLLRLRQICCHPSLIHSMLDQQDLDQQNLEDGAINFQLLNQINNVKLKDNTEKCDIDDDDDEESGVSERVIENLLTKDNPVFDTERQSAKLRSVISTIKSILAKKEKVIVVSQWVGYLQIVAESLKSIEGATYKLYVGSITNKNREKIIDLFNDENQDPQILLLSLNAGGVGLNLMGGNHLMLIDIHWNPQLELQAQDRIHRFGQKRNVFIYKFICSDTIEERIEKLQEKKLKISGEILSGSGKVSTKLTLDDLRSLFNI</sequence>
<proteinExistence type="inferred from homology"/>
<evidence type="ECO:0000259" key="18">
    <source>
        <dbReference type="PROSITE" id="PS51194"/>
    </source>
</evidence>
<evidence type="ECO:0000259" key="17">
    <source>
        <dbReference type="PROSITE" id="PS51192"/>
    </source>
</evidence>
<evidence type="ECO:0000256" key="10">
    <source>
        <dbReference type="ARBA" id="ARBA00023125"/>
    </source>
</evidence>
<dbReference type="Pfam" id="PF00271">
    <property type="entry name" value="Helicase_C"/>
    <property type="match status" value="1"/>
</dbReference>
<dbReference type="InterPro" id="IPR050628">
    <property type="entry name" value="SNF2_RAD54_helicase_TF"/>
</dbReference>
<evidence type="ECO:0000256" key="4">
    <source>
        <dbReference type="ARBA" id="ARBA00022553"/>
    </source>
</evidence>
<evidence type="ECO:0000256" key="3">
    <source>
        <dbReference type="ARBA" id="ARBA00022472"/>
    </source>
</evidence>
<dbReference type="PANTHER" id="PTHR45626">
    <property type="entry name" value="TRANSCRIPTION TERMINATION FACTOR 2-RELATED"/>
    <property type="match status" value="1"/>
</dbReference>
<keyword evidence="6" id="KW-0378">Hydrolase</keyword>
<feature type="domain" description="Helicase C-terminal" evidence="18">
    <location>
        <begin position="889"/>
        <end position="1047"/>
    </location>
</feature>
<feature type="domain" description="Helicase ATP-binding" evidence="17">
    <location>
        <begin position="475"/>
        <end position="658"/>
    </location>
</feature>
<dbReference type="SMART" id="SM00490">
    <property type="entry name" value="HELICc"/>
    <property type="match status" value="1"/>
</dbReference>
<evidence type="ECO:0000256" key="13">
    <source>
        <dbReference type="ARBA" id="ARBA00070113"/>
    </source>
</evidence>
<dbReference type="InterPro" id="IPR027417">
    <property type="entry name" value="P-loop_NTPase"/>
</dbReference>
<dbReference type="GO" id="GO:0006281">
    <property type="term" value="P:DNA repair"/>
    <property type="evidence" value="ECO:0007669"/>
    <property type="project" value="TreeGrafter"/>
</dbReference>
<evidence type="ECO:0000256" key="12">
    <source>
        <dbReference type="ARBA" id="ARBA00023242"/>
    </source>
</evidence>
<dbReference type="EMBL" id="JAHXZJ010000754">
    <property type="protein sequence ID" value="KAH0556548.1"/>
    <property type="molecule type" value="Genomic_DNA"/>
</dbReference>
<evidence type="ECO:0000256" key="1">
    <source>
        <dbReference type="ARBA" id="ARBA00004123"/>
    </source>
</evidence>
<accession>A0AAV7IP92</accession>
<dbReference type="InterPro" id="IPR049730">
    <property type="entry name" value="SNF2/RAD54-like_C"/>
</dbReference>
<keyword evidence="4" id="KW-0597">Phosphoprotein</keyword>
<evidence type="ECO:0000313" key="19">
    <source>
        <dbReference type="EMBL" id="KAH0556548.1"/>
    </source>
</evidence>
<keyword evidence="11" id="KW-0804">Transcription</keyword>
<evidence type="ECO:0000256" key="9">
    <source>
        <dbReference type="ARBA" id="ARBA00023015"/>
    </source>
</evidence>
<feature type="region of interest" description="Disordered" evidence="16">
    <location>
        <begin position="15"/>
        <end position="75"/>
    </location>
</feature>
<dbReference type="GO" id="GO:0005737">
    <property type="term" value="C:cytoplasm"/>
    <property type="evidence" value="ECO:0007669"/>
    <property type="project" value="UniProtKB-ARBA"/>
</dbReference>
<evidence type="ECO:0000256" key="14">
    <source>
        <dbReference type="ARBA" id="ARBA00079067"/>
    </source>
</evidence>
<keyword evidence="8" id="KW-0067">ATP-binding</keyword>
<evidence type="ECO:0000256" key="11">
    <source>
        <dbReference type="ARBA" id="ARBA00023163"/>
    </source>
</evidence>
<name>A0AAV7IP92_COTGL</name>
<keyword evidence="3" id="KW-0806">Transcription termination</keyword>
<dbReference type="GO" id="GO:0003677">
    <property type="term" value="F:DNA binding"/>
    <property type="evidence" value="ECO:0007669"/>
    <property type="project" value="UniProtKB-KW"/>
</dbReference>
<dbReference type="GO" id="GO:0008094">
    <property type="term" value="F:ATP-dependent activity, acting on DNA"/>
    <property type="evidence" value="ECO:0007669"/>
    <property type="project" value="UniProtKB-ARBA"/>
</dbReference>
<dbReference type="PROSITE" id="PS51194">
    <property type="entry name" value="HELICASE_CTER"/>
    <property type="match status" value="1"/>
</dbReference>
<dbReference type="Gene3D" id="3.40.50.10810">
    <property type="entry name" value="Tandem AAA-ATPase domain"/>
    <property type="match status" value="1"/>
</dbReference>
<dbReference type="PANTHER" id="PTHR45626:SF50">
    <property type="entry name" value="TRANSCRIPTION TERMINATION FACTOR 2"/>
    <property type="match status" value="1"/>
</dbReference>
<dbReference type="AlphaFoldDB" id="A0AAV7IP92"/>
<dbReference type="PROSITE" id="PS51192">
    <property type="entry name" value="HELICASE_ATP_BIND_1"/>
    <property type="match status" value="1"/>
</dbReference>
<dbReference type="CDD" id="cd18793">
    <property type="entry name" value="SF2_C_SNF"/>
    <property type="match status" value="1"/>
</dbReference>
<dbReference type="Proteomes" id="UP000826195">
    <property type="component" value="Unassembled WGS sequence"/>
</dbReference>
<keyword evidence="5" id="KW-0547">Nucleotide-binding</keyword>
<dbReference type="GO" id="GO:0016787">
    <property type="term" value="F:hydrolase activity"/>
    <property type="evidence" value="ECO:0007669"/>
    <property type="project" value="UniProtKB-KW"/>
</dbReference>
<dbReference type="InterPro" id="IPR038718">
    <property type="entry name" value="SNF2-like_sf"/>
</dbReference>
<dbReference type="SUPFAM" id="SSF52540">
    <property type="entry name" value="P-loop containing nucleoside triphosphate hydrolases"/>
    <property type="match status" value="2"/>
</dbReference>
<evidence type="ECO:0000256" key="5">
    <source>
        <dbReference type="ARBA" id="ARBA00022741"/>
    </source>
</evidence>
<comment type="caution">
    <text evidence="19">The sequence shown here is derived from an EMBL/GenBank/DDBJ whole genome shotgun (WGS) entry which is preliminary data.</text>
</comment>
<keyword evidence="10" id="KW-0238">DNA-binding</keyword>
<evidence type="ECO:0000256" key="16">
    <source>
        <dbReference type="SAM" id="MobiDB-lite"/>
    </source>
</evidence>
<dbReference type="GO" id="GO:0006353">
    <property type="term" value="P:DNA-templated transcription termination"/>
    <property type="evidence" value="ECO:0007669"/>
    <property type="project" value="UniProtKB-KW"/>
</dbReference>
<dbReference type="Pfam" id="PF00176">
    <property type="entry name" value="SNF2-rel_dom"/>
    <property type="match status" value="1"/>
</dbReference>
<dbReference type="SMART" id="SM00487">
    <property type="entry name" value="DEXDc"/>
    <property type="match status" value="1"/>
</dbReference>
<dbReference type="GO" id="GO:0005524">
    <property type="term" value="F:ATP binding"/>
    <property type="evidence" value="ECO:0007669"/>
    <property type="project" value="UniProtKB-KW"/>
</dbReference>
<evidence type="ECO:0000256" key="6">
    <source>
        <dbReference type="ARBA" id="ARBA00022801"/>
    </source>
</evidence>
<gene>
    <name evidence="19" type="ORF">KQX54_001077</name>
</gene>
<dbReference type="FunFam" id="3.40.50.10810:FF:000043">
    <property type="entry name" value="Transcription termination factor 2"/>
    <property type="match status" value="1"/>
</dbReference>
<comment type="similarity">
    <text evidence="2">Belongs to the SNF2/RAD54 helicase family.</text>
</comment>
<feature type="compositionally biased region" description="Acidic residues" evidence="16">
    <location>
        <begin position="49"/>
        <end position="65"/>
    </location>
</feature>
<protein>
    <recommendedName>
        <fullName evidence="13">Transcription termination factor 2</fullName>
    </recommendedName>
    <alternativeName>
        <fullName evidence="15">RNA polymerase II termination factor</fullName>
    </alternativeName>
    <alternativeName>
        <fullName evidence="14">Transcription release factor 2</fullName>
    </alternativeName>
</protein>
<dbReference type="GO" id="GO:0005634">
    <property type="term" value="C:nucleus"/>
    <property type="evidence" value="ECO:0007669"/>
    <property type="project" value="UniProtKB-SubCell"/>
</dbReference>
<dbReference type="InterPro" id="IPR000330">
    <property type="entry name" value="SNF2_N"/>
</dbReference>
<dbReference type="Gene3D" id="3.40.50.300">
    <property type="entry name" value="P-loop containing nucleotide triphosphate hydrolases"/>
    <property type="match status" value="1"/>
</dbReference>
<evidence type="ECO:0000256" key="2">
    <source>
        <dbReference type="ARBA" id="ARBA00007025"/>
    </source>
</evidence>
<keyword evidence="7" id="KW-0347">Helicase</keyword>
<keyword evidence="12" id="KW-0539">Nucleus</keyword>
<keyword evidence="20" id="KW-1185">Reference proteome</keyword>
<comment type="subcellular location">
    <subcellularLocation>
        <location evidence="1">Nucleus</location>
    </subcellularLocation>
</comment>